<feature type="compositionally biased region" description="Low complexity" evidence="1">
    <location>
        <begin position="1075"/>
        <end position="1087"/>
    </location>
</feature>
<feature type="compositionally biased region" description="Low complexity" evidence="1">
    <location>
        <begin position="782"/>
        <end position="791"/>
    </location>
</feature>
<dbReference type="EMBL" id="HG529595">
    <property type="protein sequence ID" value="CDI53903.1"/>
    <property type="molecule type" value="Genomic_DNA"/>
</dbReference>
<feature type="region of interest" description="Disordered" evidence="1">
    <location>
        <begin position="782"/>
        <end position="827"/>
    </location>
</feature>
<feature type="compositionally biased region" description="Basic and acidic residues" evidence="1">
    <location>
        <begin position="911"/>
        <end position="924"/>
    </location>
</feature>
<feature type="region of interest" description="Disordered" evidence="1">
    <location>
        <begin position="1062"/>
        <end position="1102"/>
    </location>
</feature>
<protein>
    <submittedName>
        <fullName evidence="2">Uncharacterized protein</fullName>
    </submittedName>
</protein>
<feature type="region of interest" description="Disordered" evidence="1">
    <location>
        <begin position="98"/>
        <end position="160"/>
    </location>
</feature>
<feature type="compositionally biased region" description="Basic and acidic residues" evidence="1">
    <location>
        <begin position="655"/>
        <end position="672"/>
    </location>
</feature>
<sequence length="1199" mass="129609">MAELKSRSCAAKDPTSATMNRDSSTDAPATVKTTKSKDAGGLWIWPRRLSAARVFGFGLSRSQPSQTERVEIEIASPTGLATTGQLSIPRSPVDVVGMEVNPASNMPKHAVGDPSTGNSSQSSFTSLAPPVPPAPVPPLRRPRRPAQKTPMQRLDESDSADSTLTLDWFDLSTASRNQMSDRQAETGRVSLAHSDTVRSSNPGTVLSTFDASLAMEAVSTAATSVSPATSTPAKPTSMSASNETIIDHTARPGTGDFFMSPALTVSRRLSESSDAGTKEILLSDRESLAGPKMSSDSFIRGPIDEQHPDLQTFYPVGASLVRPARPIVSDVIPPLSPMTKEEAVSALPRRVGAVPDLSSPPTSSGRDESLGRAKSPRLQQSTLTEHGRSFRSVRSFRSTSDGSVRRYRPLPTIPGRSRGYSMDPTIDHRDASHEADSFVTADAHVRHGSTEQTRAGQRDGLPLHKDLPLRDAQISPPMLTGMVAGVSSPTQWSHSTPDQSGTGIERYGYRLSSASTVSVKSPVLGTRPLPSISDRSIDAISASAELHAKKANQRRSCNSSQNNSERPSLSPSAFYGDKTHFKHPTRSPAGPRASWSSADGPWSAAVTSSSILGAVRGMAAPETMVNDSEVLQRALSQPRDDAYRNTDIYSMSHVATKDEDQNAELTRLEKSRSSSGALPRPSKIENIELPDSLERAPFADTGVQASLAALRALESPGESLRTILARQRIFGEPDASVTEFLRESRILNQDDEDPLAMRGSRQSRRAAPYPRFRNACYSSEELSSSGRSLSGRRAEAVRGRHRRDETGMAEVSRASFVETSGHGSDSEGATLAAIRSVRNATADHLGSFACGAAGVEEVLSLRHLAAWEDLSGLRQPSRDPSAASSRPARANDLARDDQTNSAATSPIDAPLKGEHPQMPRHDRYVTALSHTSEQDTQRQVRDEQPRPAHRESPEILRETATNLQANTGLPASTMSPALLLRRERLASQVPSTVYKGSHIAFTPSAEMGSPLIQQLSMRSPSLPLELAFAGRRNSRNVDTPDTGTVASRIGNDADLMTRSILSKQQQRSRSDVHGSSIRNNIRNSIRNTKMSTHLPGRHETDKSRFDVQLEDLLLLREKVLQAGSPSRLDGLNASFDHSDTVSMSQDPLYSMDRSARRPRNSSISSKRRSRSSKLGYTMPDILAWQAGLDKSNEASTTIM</sequence>
<feature type="region of interest" description="Disordered" evidence="1">
    <location>
        <begin position="343"/>
        <end position="422"/>
    </location>
</feature>
<feature type="compositionally biased region" description="Pro residues" evidence="1">
    <location>
        <begin position="129"/>
        <end position="139"/>
    </location>
</feature>
<feature type="compositionally biased region" description="Low complexity" evidence="1">
    <location>
        <begin position="874"/>
        <end position="890"/>
    </location>
</feature>
<feature type="compositionally biased region" description="Basic and acidic residues" evidence="1">
    <location>
        <begin position="932"/>
        <end position="955"/>
    </location>
</feature>
<dbReference type="AlphaFoldDB" id="A0A077R4T6"/>
<feature type="compositionally biased region" description="Low complexity" evidence="1">
    <location>
        <begin position="115"/>
        <end position="128"/>
    </location>
</feature>
<feature type="region of interest" description="Disordered" evidence="1">
    <location>
        <begin position="1"/>
        <end position="36"/>
    </location>
</feature>
<evidence type="ECO:0000256" key="1">
    <source>
        <dbReference type="SAM" id="MobiDB-lite"/>
    </source>
</evidence>
<feature type="compositionally biased region" description="Low complexity" evidence="1">
    <location>
        <begin position="554"/>
        <end position="564"/>
    </location>
</feature>
<proteinExistence type="predicted"/>
<feature type="region of interest" description="Disordered" evidence="1">
    <location>
        <begin position="873"/>
        <end position="955"/>
    </location>
</feature>
<accession>A0A077R4T6</accession>
<feature type="region of interest" description="Disordered" evidence="1">
    <location>
        <begin position="655"/>
        <end position="684"/>
    </location>
</feature>
<reference evidence="2" key="1">
    <citation type="journal article" date="2014" name="Genome Biol. Evol.">
        <title>Gene Loss Rather Than Gene Gain Is Associated with a Host Jump from Monocots to Dicots in the Smut Fungus Melanopsichium pennsylvanicum.</title>
        <authorList>
            <person name="Sharma R."/>
            <person name="Mishra B."/>
            <person name="Runge F."/>
            <person name="Thines M."/>
        </authorList>
    </citation>
    <scope>NUCLEOTIDE SEQUENCE</scope>
    <source>
        <strain evidence="2">4</strain>
    </source>
</reference>
<feature type="region of interest" description="Disordered" evidence="1">
    <location>
        <begin position="548"/>
        <end position="600"/>
    </location>
</feature>
<feature type="region of interest" description="Disordered" evidence="1">
    <location>
        <begin position="1125"/>
        <end position="1172"/>
    </location>
</feature>
<feature type="compositionally biased region" description="Polar residues" evidence="1">
    <location>
        <begin position="15"/>
        <end position="33"/>
    </location>
</feature>
<organism evidence="2">
    <name type="scientific">Melanopsichium pennsylvanicum 4</name>
    <dbReference type="NCBI Taxonomy" id="1398559"/>
    <lineage>
        <taxon>Eukaryota</taxon>
        <taxon>Fungi</taxon>
        <taxon>Dikarya</taxon>
        <taxon>Basidiomycota</taxon>
        <taxon>Ustilaginomycotina</taxon>
        <taxon>Ustilaginomycetes</taxon>
        <taxon>Ustilaginales</taxon>
        <taxon>Ustilaginaceae</taxon>
        <taxon>Melanopsichium</taxon>
    </lineage>
</organism>
<name>A0A077R4T6_9BASI</name>
<evidence type="ECO:0000313" key="2">
    <source>
        <dbReference type="EMBL" id="CDI53903.1"/>
    </source>
</evidence>
<feature type="compositionally biased region" description="Basic and acidic residues" evidence="1">
    <location>
        <begin position="792"/>
        <end position="806"/>
    </location>
</feature>